<feature type="domain" description="AMMECR1" evidence="2">
    <location>
        <begin position="7"/>
        <end position="199"/>
    </location>
</feature>
<protein>
    <recommendedName>
        <fullName evidence="1">Protein UNLARM2_0248</fullName>
    </recommendedName>
</protein>
<dbReference type="InterPro" id="IPR023472">
    <property type="entry name" value="Uncharacterised_MJ0810"/>
</dbReference>
<dbReference type="InterPro" id="IPR027623">
    <property type="entry name" value="AmmeMemoSam_A"/>
</dbReference>
<dbReference type="PANTHER" id="PTHR13016:SF0">
    <property type="entry name" value="AMME SYNDROME CANDIDATE GENE 1 PROTEIN"/>
    <property type="match status" value="1"/>
</dbReference>
<dbReference type="Gene3D" id="3.30.700.20">
    <property type="entry name" value="Hypothetical protein ph0010, domain 1"/>
    <property type="match status" value="1"/>
</dbReference>
<dbReference type="PANTHER" id="PTHR13016">
    <property type="entry name" value="AMMECR1 HOMOLOG"/>
    <property type="match status" value="1"/>
</dbReference>
<dbReference type="HAMAP" id="MF_00645">
    <property type="entry name" value="AMMECR1"/>
    <property type="match status" value="1"/>
</dbReference>
<organism evidence="3 4">
    <name type="scientific">Candidatus Micrarchaeum acidiphilum ARMAN-2</name>
    <dbReference type="NCBI Taxonomy" id="425595"/>
    <lineage>
        <taxon>Archaea</taxon>
        <taxon>Candidatus Micrarchaeota</taxon>
        <taxon>Candidatus Micrarchaeia</taxon>
        <taxon>Candidatus Micrarchaeales</taxon>
        <taxon>Candidatus Micrarchaeaceae</taxon>
        <taxon>Candidatus Micrarchaeum</taxon>
    </lineage>
</organism>
<evidence type="ECO:0000259" key="2">
    <source>
        <dbReference type="PROSITE" id="PS51112"/>
    </source>
</evidence>
<gene>
    <name evidence="3" type="ORF">UNLARM2_0248</name>
</gene>
<dbReference type="InterPro" id="IPR002733">
    <property type="entry name" value="AMMECR1_domain"/>
</dbReference>
<name>C7DGP7_MICA2</name>
<proteinExistence type="inferred from homology"/>
<dbReference type="InterPro" id="IPR036071">
    <property type="entry name" value="AMMECR1_dom_sf"/>
</dbReference>
<dbReference type="NCBIfam" id="TIGR00296">
    <property type="entry name" value="TIGR00296 family protein"/>
    <property type="match status" value="1"/>
</dbReference>
<evidence type="ECO:0000313" key="3">
    <source>
        <dbReference type="EMBL" id="EET90394.1"/>
    </source>
</evidence>
<dbReference type="Pfam" id="PF01871">
    <property type="entry name" value="AMMECR1"/>
    <property type="match status" value="1"/>
</dbReference>
<dbReference type="EMBL" id="GG697238">
    <property type="protein sequence ID" value="EET90394.1"/>
    <property type="molecule type" value="Genomic_DNA"/>
</dbReference>
<reference evidence="3 4" key="1">
    <citation type="journal article" date="2009" name="Genome Biol.">
        <title>Community-wide analysis of microbial genome sequence signatures.</title>
        <authorList>
            <person name="Dick G.J."/>
            <person name="Andersson A.F."/>
            <person name="Baker B.J."/>
            <person name="Simmons S.L."/>
            <person name="Thomas B.C."/>
            <person name="Yelton A.P."/>
            <person name="Banfield J.F."/>
        </authorList>
    </citation>
    <scope>NUCLEOTIDE SEQUENCE [LARGE SCALE GENOMIC DNA]</scope>
    <source>
        <strain evidence="3">ARMAN-2</strain>
    </source>
</reference>
<dbReference type="InterPro" id="IPR023473">
    <property type="entry name" value="AMMECR1"/>
</dbReference>
<evidence type="ECO:0000256" key="1">
    <source>
        <dbReference type="HAMAP-Rule" id="MF_00645"/>
    </source>
</evidence>
<keyword evidence="4" id="KW-1185">Reference proteome</keyword>
<sequence>MHIYSLNQGKELVRAAHNAIELYLKNPFFKKELIEDSLSGFDDKHGVFVTVNYYPTDALRGCVGFPYPSKPIKRALIEAAIAAGFEDPRFVPLSHRELDEITIEVSVLSDPVEVKGTARQRLKSIVVGRDGTIIEYGMYSGLLLPIVAVQEGWNAKQLLEQTCLKAGIPEEYWMQPKVKLYKYAAQVFRESEPNGPIIEVKLPEESKFRKPGK</sequence>
<dbReference type="Gene3D" id="3.30.1490.150">
    <property type="entry name" value="Hypothetical protein ph0010, domain 2"/>
    <property type="match status" value="1"/>
</dbReference>
<dbReference type="AlphaFoldDB" id="C7DGP7"/>
<dbReference type="InterPro" id="IPR027485">
    <property type="entry name" value="AMMECR1_N"/>
</dbReference>
<reference evidence="3 4" key="2">
    <citation type="journal article" date="2010" name="Proc. Natl. Acad. Sci. U.S.A.">
        <title>Enigmatic, ultrasmall, uncultivated Archaea.</title>
        <authorList>
            <person name="Baker B.J."/>
            <person name="Comolli L.R."/>
            <person name="Dick G.J."/>
            <person name="Hauser L.J."/>
            <person name="Hyatt D."/>
            <person name="Dill B.D."/>
            <person name="Land M.L."/>
            <person name="Verberkmoes N.C."/>
            <person name="Hettich R.L."/>
            <person name="Banfield J.F."/>
        </authorList>
    </citation>
    <scope>NUCLEOTIDE SEQUENCE [LARGE SCALE GENOMIC DNA]</scope>
    <source>
        <strain evidence="3">ARMAN-2</strain>
    </source>
</reference>
<accession>C7DGP7</accession>
<dbReference type="NCBIfam" id="TIGR04335">
    <property type="entry name" value="AmmeMemoSam_A"/>
    <property type="match status" value="1"/>
</dbReference>
<dbReference type="SUPFAM" id="SSF143447">
    <property type="entry name" value="AMMECR1-like"/>
    <property type="match status" value="1"/>
</dbReference>
<evidence type="ECO:0000313" key="4">
    <source>
        <dbReference type="Proteomes" id="UP000332487"/>
    </source>
</evidence>
<dbReference type="Proteomes" id="UP000332487">
    <property type="component" value="Unassembled WGS sequence"/>
</dbReference>
<dbReference type="PROSITE" id="PS51112">
    <property type="entry name" value="AMMECR1"/>
    <property type="match status" value="1"/>
</dbReference>